<gene>
    <name evidence="3" type="primary">trwC</name>
    <name evidence="3" type="ORF">THMIRHAM_05620</name>
</gene>
<dbReference type="NCBIfam" id="TIGR02686">
    <property type="entry name" value="relax_trwC"/>
    <property type="match status" value="1"/>
</dbReference>
<dbReference type="NCBIfam" id="NF041492">
    <property type="entry name" value="MobF"/>
    <property type="match status" value="1"/>
</dbReference>
<dbReference type="Gene3D" id="3.40.50.300">
    <property type="entry name" value="P-loop containing nucleotide triphosphate hydrolases"/>
    <property type="match status" value="2"/>
</dbReference>
<dbReference type="InterPro" id="IPR014059">
    <property type="entry name" value="TraI/TrwC_relax"/>
</dbReference>
<evidence type="ECO:0000256" key="1">
    <source>
        <dbReference type="SAM" id="MobiDB-lite"/>
    </source>
</evidence>
<sequence>MMNVTALTSAGGAAGYLTQDNYYLEKGEAAAHFYGQGAEKLGLTEQAVTNENVTALLKGELPDGSQVGKSDNHRPGWDATFSAPKSVSIQALVAGDERIQAAHDQAVKTALDHYENHITTRQRVDGKIERQITGSLVSATFQHQTSRNLDPQLHTHAVVMNVTQGQNGDWRSVSSESLYRMQRELDQVYKTELEARLNQLGYRTEKTEMGFELKSVPELVRAAFSTRATQVEAELAKHNLTRQDSTAAQRQTATLKTRQAKPTEQNRQAMFRSWQQQAKDIGWQPEPRPDNQPTQSLAQPQQALSDRVSHTIAVLTEKDAVISEGAVYRHLNGTDQPAVSKQQLADTLKQLKSEGKLHSREIGSFDRHTRLNITQPAIVTEQGRQLEKQMLSTAERMNQSQTPGWLGKVSPSLEKLALSSGYFKGGAITSPKVAAKQVDVQIALAAQKEHTWTAEQRQAAIGILSHRGNLSQLQGYAGTAKTSSVLASIRDIAKREGYTVVAIAPSHAASQQLQKDINANQALTTSGYIAKMQSGHLQKELNSNKVLVIHDESGLASTQQMKELLVQAEKSGHRLLNSGDRYQKASIGAGSAFGQLTDYKIPTYELTTIFRQKDANLKQAVEHSLPSDPKTQEAMQMLNEKGLIQQIKCPQERINTLASQYTQLTLEQRQKTLLIDPTRKGIDQLNSTIREQLQAKGELPIDQLTLNTLHTQDIAKADLEKGAVGSVFKVRQVVTLNNQALKSQDKALIKGSQWQITALNRGSNTLTVQSMQQPALEKTLAGTELARTHASVSELRDTPLSIGDEVRFTASDQQKGVLTNEAAIVKEIDEKTGELKLSKPNGQTVSLDGKQAHNIDYNYAKTTFSAQGQTAERVLYHAPSTSTNLMNQRDFYVGLSRATTEVTVVTDSKRDLSELIEKSTGEKLTALDKMHAPSRTHEKETDTQSKSDVDKIFTHAEAGSLDDKSVSEFDSKVFSSGCSAQNSSFKEEKSDDLEHD</sequence>
<proteinExistence type="predicted"/>
<feature type="region of interest" description="Disordered" evidence="1">
    <location>
        <begin position="242"/>
        <end position="305"/>
    </location>
</feature>
<dbReference type="EMBL" id="AP024202">
    <property type="protein sequence ID" value="BCN92777.1"/>
    <property type="molecule type" value="Genomic_DNA"/>
</dbReference>
<protein>
    <submittedName>
        <fullName evidence="3">Conjugative relaxase</fullName>
    </submittedName>
</protein>
<feature type="compositionally biased region" description="Polar residues" evidence="1">
    <location>
        <begin position="974"/>
        <end position="984"/>
    </location>
</feature>
<feature type="region of interest" description="Disordered" evidence="1">
    <location>
        <begin position="923"/>
        <end position="951"/>
    </location>
</feature>
<dbReference type="Gene3D" id="2.30.30.940">
    <property type="match status" value="1"/>
</dbReference>
<evidence type="ECO:0000313" key="4">
    <source>
        <dbReference type="Proteomes" id="UP001054820"/>
    </source>
</evidence>
<evidence type="ECO:0000313" key="3">
    <source>
        <dbReference type="EMBL" id="BCN92777.1"/>
    </source>
</evidence>
<feature type="compositionally biased region" description="Basic and acidic residues" evidence="1">
    <location>
        <begin position="985"/>
        <end position="996"/>
    </location>
</feature>
<feature type="compositionally biased region" description="Polar residues" evidence="1">
    <location>
        <begin position="242"/>
        <end position="278"/>
    </location>
</feature>
<feature type="domain" description="TrwC relaxase" evidence="2">
    <location>
        <begin position="10"/>
        <end position="280"/>
    </location>
</feature>
<name>A0ABM7MBP5_9GAMM</name>
<accession>A0ABM7MBP5</accession>
<keyword evidence="4" id="KW-1185">Reference proteome</keyword>
<dbReference type="InterPro" id="IPR027417">
    <property type="entry name" value="P-loop_NTPase"/>
</dbReference>
<dbReference type="Pfam" id="PF13604">
    <property type="entry name" value="AAA_30"/>
    <property type="match status" value="1"/>
</dbReference>
<dbReference type="SUPFAM" id="SSF52540">
    <property type="entry name" value="P-loop containing nucleoside triphosphate hydrolases"/>
    <property type="match status" value="2"/>
</dbReference>
<organism evidence="3 4">
    <name type="scientific">Thiomicrorhabdus immobilis</name>
    <dbReference type="NCBI Taxonomy" id="2791037"/>
    <lineage>
        <taxon>Bacteria</taxon>
        <taxon>Pseudomonadati</taxon>
        <taxon>Pseudomonadota</taxon>
        <taxon>Gammaproteobacteria</taxon>
        <taxon>Thiotrichales</taxon>
        <taxon>Piscirickettsiaceae</taxon>
        <taxon>Thiomicrorhabdus</taxon>
    </lineage>
</organism>
<reference evidence="3" key="1">
    <citation type="journal article" date="2022" name="Arch. Microbiol.">
        <title>Thiomicrorhabdus immobilis sp. nov., a mesophilic sulfur-oxidizing bacterium isolated from sediment of a brackish lake in northern Japan.</title>
        <authorList>
            <person name="Kojima H."/>
            <person name="Mochizuki J."/>
            <person name="Kanda M."/>
            <person name="Watanabe T."/>
            <person name="Fukui M."/>
        </authorList>
    </citation>
    <scope>NUCLEOTIDE SEQUENCE</scope>
    <source>
        <strain evidence="3">Am19</strain>
    </source>
</reference>
<feature type="region of interest" description="Disordered" evidence="1">
    <location>
        <begin position="974"/>
        <end position="996"/>
    </location>
</feature>
<feature type="compositionally biased region" description="Polar residues" evidence="1">
    <location>
        <begin position="291"/>
        <end position="304"/>
    </location>
</feature>
<dbReference type="Proteomes" id="UP001054820">
    <property type="component" value="Chromosome"/>
</dbReference>
<dbReference type="SUPFAM" id="SSF55464">
    <property type="entry name" value="Origin of replication-binding domain, RBD-like"/>
    <property type="match status" value="1"/>
</dbReference>
<evidence type="ECO:0000259" key="2">
    <source>
        <dbReference type="Pfam" id="PF08751"/>
    </source>
</evidence>
<dbReference type="InterPro" id="IPR014862">
    <property type="entry name" value="TrwC"/>
</dbReference>
<dbReference type="RefSeq" id="WP_237262990.1">
    <property type="nucleotide sequence ID" value="NZ_AP024202.1"/>
</dbReference>
<dbReference type="Pfam" id="PF08751">
    <property type="entry name" value="TrwC"/>
    <property type="match status" value="1"/>
</dbReference>